<keyword evidence="2" id="KW-1185">Reference proteome</keyword>
<dbReference type="EMBL" id="CM042031">
    <property type="protein sequence ID" value="KAI3784224.1"/>
    <property type="molecule type" value="Genomic_DNA"/>
</dbReference>
<sequence length="100" mass="11742">MWRRSTGFIQVPIRGSIRFTLLGGVDDIIWETEVWPVTLWPIMRSVVYAHGGAGSLIPRWQRKQSDNRDYVPSVEERKWKFWNIPQWLAEAPFVIIDASE</sequence>
<accession>A0ACB9GKR8</accession>
<proteinExistence type="predicted"/>
<evidence type="ECO:0000313" key="2">
    <source>
        <dbReference type="Proteomes" id="UP001056120"/>
    </source>
</evidence>
<name>A0ACB9GKR8_9ASTR</name>
<protein>
    <submittedName>
        <fullName evidence="1">Uncharacterized protein</fullName>
    </submittedName>
</protein>
<reference evidence="1 2" key="2">
    <citation type="journal article" date="2022" name="Mol. Ecol. Resour.">
        <title>The genomes of chicory, endive, great burdock and yacon provide insights into Asteraceae paleo-polyploidization history and plant inulin production.</title>
        <authorList>
            <person name="Fan W."/>
            <person name="Wang S."/>
            <person name="Wang H."/>
            <person name="Wang A."/>
            <person name="Jiang F."/>
            <person name="Liu H."/>
            <person name="Zhao H."/>
            <person name="Xu D."/>
            <person name="Zhang Y."/>
        </authorList>
    </citation>
    <scope>NUCLEOTIDE SEQUENCE [LARGE SCALE GENOMIC DNA]</scope>
    <source>
        <strain evidence="2">cv. Yunnan</strain>
        <tissue evidence="1">Leaves</tissue>
    </source>
</reference>
<reference evidence="2" key="1">
    <citation type="journal article" date="2022" name="Mol. Ecol. Resour.">
        <title>The genomes of chicory, endive, great burdock and yacon provide insights into Asteraceae palaeo-polyploidization history and plant inulin production.</title>
        <authorList>
            <person name="Fan W."/>
            <person name="Wang S."/>
            <person name="Wang H."/>
            <person name="Wang A."/>
            <person name="Jiang F."/>
            <person name="Liu H."/>
            <person name="Zhao H."/>
            <person name="Xu D."/>
            <person name="Zhang Y."/>
        </authorList>
    </citation>
    <scope>NUCLEOTIDE SEQUENCE [LARGE SCALE GENOMIC DNA]</scope>
    <source>
        <strain evidence="2">cv. Yunnan</strain>
    </source>
</reference>
<evidence type="ECO:0000313" key="1">
    <source>
        <dbReference type="EMBL" id="KAI3784224.1"/>
    </source>
</evidence>
<comment type="caution">
    <text evidence="1">The sequence shown here is derived from an EMBL/GenBank/DDBJ whole genome shotgun (WGS) entry which is preliminary data.</text>
</comment>
<organism evidence="1 2">
    <name type="scientific">Smallanthus sonchifolius</name>
    <dbReference type="NCBI Taxonomy" id="185202"/>
    <lineage>
        <taxon>Eukaryota</taxon>
        <taxon>Viridiplantae</taxon>
        <taxon>Streptophyta</taxon>
        <taxon>Embryophyta</taxon>
        <taxon>Tracheophyta</taxon>
        <taxon>Spermatophyta</taxon>
        <taxon>Magnoliopsida</taxon>
        <taxon>eudicotyledons</taxon>
        <taxon>Gunneridae</taxon>
        <taxon>Pentapetalae</taxon>
        <taxon>asterids</taxon>
        <taxon>campanulids</taxon>
        <taxon>Asterales</taxon>
        <taxon>Asteraceae</taxon>
        <taxon>Asteroideae</taxon>
        <taxon>Heliantheae alliance</taxon>
        <taxon>Millerieae</taxon>
        <taxon>Smallanthus</taxon>
    </lineage>
</organism>
<dbReference type="Proteomes" id="UP001056120">
    <property type="component" value="Linkage Group LG14"/>
</dbReference>
<gene>
    <name evidence="1" type="ORF">L1987_43319</name>
</gene>